<sequence>MTAFIMETSASARLEDADARESRATARLTVDVDAIVANWRTVVSQVPPEVRAAGVLKSDAYGCGARLVLPALAEAGCRDFFVALIDEGLAVRDLLPSGGRLFVLSGPPAGVEEAMMATGLIPSLNSVQQLQAWAAAGRRRGTPAPAAWHVDTGMTRLGLDLPELAAAACDPELLTWAPPLLLMSHLACADEPAHPQNAAQAEAFRHARTLLPEVEASLGNSAGTFLGPTFQGDLVRPGAALYGINPTPGRPSPVRPVVRLEARILQVRQIDTPRWVGYGASIRLPAGRRIATVGVGYADGYPRAAGNQGVGVLAGIRVPVIGRVSMDLITLDVSAVPEHEARPGAMIDLLGADYTVDELAAVAGTIGYEILTRLGPRCPRRVGSLPAALPGSGSSA</sequence>
<evidence type="ECO:0000256" key="7">
    <source>
        <dbReference type="HAMAP-Rule" id="MF_01201"/>
    </source>
</evidence>
<evidence type="ECO:0000256" key="2">
    <source>
        <dbReference type="ARBA" id="ARBA00001933"/>
    </source>
</evidence>
<dbReference type="Pfam" id="PF01168">
    <property type="entry name" value="Ala_racemase_N"/>
    <property type="match status" value="1"/>
</dbReference>
<feature type="active site" description="Proton acceptor; specific for D-alanine" evidence="7">
    <location>
        <position position="57"/>
    </location>
</feature>
<evidence type="ECO:0000256" key="8">
    <source>
        <dbReference type="PIRSR" id="PIRSR600821-50"/>
    </source>
</evidence>
<evidence type="ECO:0000313" key="12">
    <source>
        <dbReference type="Proteomes" id="UP000033220"/>
    </source>
</evidence>
<dbReference type="NCBIfam" id="TIGR00492">
    <property type="entry name" value="alr"/>
    <property type="match status" value="1"/>
</dbReference>
<comment type="function">
    <text evidence="7">Catalyzes the interconversion of L-alanine and D-alanine. May also act on other amino acids.</text>
</comment>
<dbReference type="AlphaFoldDB" id="H6SJ83"/>
<dbReference type="Gene3D" id="2.40.37.10">
    <property type="entry name" value="Lyase, Ornithine Decarboxylase, Chain A, domain 1"/>
    <property type="match status" value="1"/>
</dbReference>
<comment type="catalytic activity">
    <reaction evidence="1 7">
        <text>L-alanine = D-alanine</text>
        <dbReference type="Rhea" id="RHEA:20249"/>
        <dbReference type="ChEBI" id="CHEBI:57416"/>
        <dbReference type="ChEBI" id="CHEBI:57972"/>
        <dbReference type="EC" id="5.1.1.1"/>
    </reaction>
</comment>
<keyword evidence="5 7" id="KW-0663">Pyridoxal phosphate</keyword>
<evidence type="ECO:0000256" key="5">
    <source>
        <dbReference type="ARBA" id="ARBA00022898"/>
    </source>
</evidence>
<dbReference type="HAMAP" id="MF_01201">
    <property type="entry name" value="Ala_racemase"/>
    <property type="match status" value="1"/>
</dbReference>
<dbReference type="EMBL" id="HE663493">
    <property type="protein sequence ID" value="CCG08048.1"/>
    <property type="molecule type" value="Genomic_DNA"/>
</dbReference>
<dbReference type="GO" id="GO:0030632">
    <property type="term" value="P:D-alanine biosynthetic process"/>
    <property type="evidence" value="ECO:0007669"/>
    <property type="project" value="UniProtKB-UniRule"/>
</dbReference>
<name>H6SJ83_PARPM</name>
<evidence type="ECO:0000256" key="9">
    <source>
        <dbReference type="PIRSR" id="PIRSR600821-52"/>
    </source>
</evidence>
<dbReference type="EC" id="5.1.1.1" evidence="4 7"/>
<dbReference type="InterPro" id="IPR011079">
    <property type="entry name" value="Ala_racemase_C"/>
</dbReference>
<evidence type="ECO:0000256" key="3">
    <source>
        <dbReference type="ARBA" id="ARBA00007880"/>
    </source>
</evidence>
<feature type="binding site" evidence="7 9">
    <location>
        <position position="326"/>
    </location>
    <ligand>
        <name>substrate</name>
    </ligand>
</feature>
<dbReference type="InterPro" id="IPR029066">
    <property type="entry name" value="PLP-binding_barrel"/>
</dbReference>
<dbReference type="CDD" id="cd00430">
    <property type="entry name" value="PLPDE_III_AR"/>
    <property type="match status" value="1"/>
</dbReference>
<feature type="active site" description="Proton acceptor; specific for L-alanine" evidence="7">
    <location>
        <position position="278"/>
    </location>
</feature>
<dbReference type="InterPro" id="IPR020622">
    <property type="entry name" value="Ala_racemase_pyridoxalP-BS"/>
</dbReference>
<dbReference type="PANTHER" id="PTHR30511:SF0">
    <property type="entry name" value="ALANINE RACEMASE, CATABOLIC-RELATED"/>
    <property type="match status" value="1"/>
</dbReference>
<dbReference type="PANTHER" id="PTHR30511">
    <property type="entry name" value="ALANINE RACEMASE"/>
    <property type="match status" value="1"/>
</dbReference>
<organism evidence="11 12">
    <name type="scientific">Pararhodospirillum photometricum DSM 122</name>
    <dbReference type="NCBI Taxonomy" id="1150469"/>
    <lineage>
        <taxon>Bacteria</taxon>
        <taxon>Pseudomonadati</taxon>
        <taxon>Pseudomonadota</taxon>
        <taxon>Alphaproteobacteria</taxon>
        <taxon>Rhodospirillales</taxon>
        <taxon>Rhodospirillaceae</taxon>
        <taxon>Pararhodospirillum</taxon>
    </lineage>
</organism>
<dbReference type="PROSITE" id="PS00395">
    <property type="entry name" value="ALANINE_RACEMASE"/>
    <property type="match status" value="1"/>
</dbReference>
<dbReference type="SUPFAM" id="SSF50621">
    <property type="entry name" value="Alanine racemase C-terminal domain-like"/>
    <property type="match status" value="1"/>
</dbReference>
<dbReference type="UniPathway" id="UPA00042">
    <property type="reaction ID" value="UER00497"/>
</dbReference>
<dbReference type="eggNOG" id="COG0787">
    <property type="taxonomic scope" value="Bacteria"/>
</dbReference>
<feature type="domain" description="Alanine racemase C-terminal" evidence="10">
    <location>
        <begin position="257"/>
        <end position="383"/>
    </location>
</feature>
<dbReference type="SMART" id="SM01005">
    <property type="entry name" value="Ala_racemase_C"/>
    <property type="match status" value="1"/>
</dbReference>
<dbReference type="KEGG" id="rpm:RSPPHO_01422"/>
<comment type="pathway">
    <text evidence="7">Amino-acid biosynthesis; D-alanine biosynthesis; D-alanine from L-alanine: step 1/1.</text>
</comment>
<feature type="binding site" evidence="7 9">
    <location>
        <position position="156"/>
    </location>
    <ligand>
        <name>substrate</name>
    </ligand>
</feature>
<dbReference type="InterPro" id="IPR000821">
    <property type="entry name" value="Ala_racemase"/>
</dbReference>
<gene>
    <name evidence="11" type="primary">alr</name>
    <name evidence="11" type="ORF">RSPPHO_01422</name>
</gene>
<protein>
    <recommendedName>
        <fullName evidence="4 7">Alanine racemase</fullName>
        <ecNumber evidence="4 7">5.1.1.1</ecNumber>
    </recommendedName>
</protein>
<dbReference type="HOGENOM" id="CLU_028393_1_1_5"/>
<evidence type="ECO:0000259" key="10">
    <source>
        <dbReference type="SMART" id="SM01005"/>
    </source>
</evidence>
<keyword evidence="6 7" id="KW-0413">Isomerase</keyword>
<dbReference type="Gene3D" id="3.20.20.10">
    <property type="entry name" value="Alanine racemase"/>
    <property type="match status" value="1"/>
</dbReference>
<dbReference type="SUPFAM" id="SSF51419">
    <property type="entry name" value="PLP-binding barrel"/>
    <property type="match status" value="1"/>
</dbReference>
<dbReference type="Pfam" id="PF00842">
    <property type="entry name" value="Ala_racemase_C"/>
    <property type="match status" value="1"/>
</dbReference>
<reference evidence="11 12" key="1">
    <citation type="submission" date="2012-02" db="EMBL/GenBank/DDBJ databases">
        <title>Shotgun genome sequence of Phaeospirillum photometricum DSM 122.</title>
        <authorList>
            <person name="Duquesne K."/>
            <person name="Sturgis J."/>
        </authorList>
    </citation>
    <scope>NUCLEOTIDE SEQUENCE [LARGE SCALE GENOMIC DNA]</scope>
    <source>
        <strain evidence="12">DSM122</strain>
    </source>
</reference>
<dbReference type="PRINTS" id="PR00992">
    <property type="entry name" value="ALARACEMASE"/>
</dbReference>
<dbReference type="GO" id="GO:0008784">
    <property type="term" value="F:alanine racemase activity"/>
    <property type="evidence" value="ECO:0007669"/>
    <property type="project" value="UniProtKB-UniRule"/>
</dbReference>
<comment type="similarity">
    <text evidence="3 7">Belongs to the alanine racemase family.</text>
</comment>
<dbReference type="PATRIC" id="fig|1150469.3.peg.1603"/>
<dbReference type="GO" id="GO:0005829">
    <property type="term" value="C:cytosol"/>
    <property type="evidence" value="ECO:0007669"/>
    <property type="project" value="TreeGrafter"/>
</dbReference>
<comment type="cofactor">
    <cofactor evidence="2 7 8">
        <name>pyridoxal 5'-phosphate</name>
        <dbReference type="ChEBI" id="CHEBI:597326"/>
    </cofactor>
</comment>
<evidence type="ECO:0000256" key="1">
    <source>
        <dbReference type="ARBA" id="ARBA00000316"/>
    </source>
</evidence>
<dbReference type="GO" id="GO:0030170">
    <property type="term" value="F:pyridoxal phosphate binding"/>
    <property type="evidence" value="ECO:0007669"/>
    <property type="project" value="UniProtKB-UniRule"/>
</dbReference>
<accession>H6SJ83</accession>
<dbReference type="STRING" id="1150469.RSPPHO_01422"/>
<dbReference type="Proteomes" id="UP000033220">
    <property type="component" value="Chromosome DSM 122"/>
</dbReference>
<proteinExistence type="inferred from homology"/>
<dbReference type="InterPro" id="IPR009006">
    <property type="entry name" value="Ala_racemase/Decarboxylase_C"/>
</dbReference>
<evidence type="ECO:0000313" key="11">
    <source>
        <dbReference type="EMBL" id="CCG08048.1"/>
    </source>
</evidence>
<dbReference type="InterPro" id="IPR001608">
    <property type="entry name" value="Ala_racemase_N"/>
</dbReference>
<evidence type="ECO:0000256" key="6">
    <source>
        <dbReference type="ARBA" id="ARBA00023235"/>
    </source>
</evidence>
<keyword evidence="12" id="KW-1185">Reference proteome</keyword>
<evidence type="ECO:0000256" key="4">
    <source>
        <dbReference type="ARBA" id="ARBA00013089"/>
    </source>
</evidence>
<feature type="modified residue" description="N6-(pyridoxal phosphate)lysine" evidence="7 8">
    <location>
        <position position="57"/>
    </location>
</feature>